<dbReference type="EMBL" id="JH767134">
    <property type="protein sequence ID" value="EQC41627.1"/>
    <property type="molecule type" value="Genomic_DNA"/>
</dbReference>
<feature type="transmembrane region" description="Helical" evidence="1">
    <location>
        <begin position="422"/>
        <end position="440"/>
    </location>
</feature>
<dbReference type="Gene3D" id="1.20.1250.20">
    <property type="entry name" value="MFS general substrate transporter like domains"/>
    <property type="match status" value="1"/>
</dbReference>
<keyword evidence="1" id="KW-0812">Transmembrane</keyword>
<dbReference type="PANTHER" id="PTHR11360">
    <property type="entry name" value="MONOCARBOXYLATE TRANSPORTER"/>
    <property type="match status" value="1"/>
</dbReference>
<dbReference type="InterPro" id="IPR050327">
    <property type="entry name" value="Proton-linked_MCT"/>
</dbReference>
<dbReference type="SUPFAM" id="SSF103473">
    <property type="entry name" value="MFS general substrate transporter"/>
    <property type="match status" value="1"/>
</dbReference>
<feature type="transmembrane region" description="Helical" evidence="1">
    <location>
        <begin position="494"/>
        <end position="511"/>
    </location>
</feature>
<dbReference type="GeneID" id="19942312"/>
<dbReference type="AlphaFoldDB" id="T0SFB2"/>
<dbReference type="FunCoup" id="T0SFB2">
    <property type="interactions" value="2"/>
</dbReference>
<evidence type="ECO:0000313" key="3">
    <source>
        <dbReference type="Proteomes" id="UP000030762"/>
    </source>
</evidence>
<evidence type="ECO:0000313" key="2">
    <source>
        <dbReference type="EMBL" id="EQC41627.1"/>
    </source>
</evidence>
<feature type="transmembrane region" description="Helical" evidence="1">
    <location>
        <begin position="148"/>
        <end position="170"/>
    </location>
</feature>
<dbReference type="InterPro" id="IPR036259">
    <property type="entry name" value="MFS_trans_sf"/>
</dbReference>
<keyword evidence="1" id="KW-0472">Membrane</keyword>
<keyword evidence="1" id="KW-1133">Transmembrane helix</keyword>
<dbReference type="OrthoDB" id="410267at2759"/>
<feature type="transmembrane region" description="Helical" evidence="1">
    <location>
        <begin position="52"/>
        <end position="71"/>
    </location>
</feature>
<dbReference type="OMA" id="QARVWPQ"/>
<evidence type="ECO:0000256" key="1">
    <source>
        <dbReference type="SAM" id="Phobius"/>
    </source>
</evidence>
<feature type="transmembrane region" description="Helical" evidence="1">
    <location>
        <begin position="208"/>
        <end position="232"/>
    </location>
</feature>
<sequence length="556" mass="60957">MSSAITACFQRHWTVVPPPKTPEEIEAEKYLVCIPLCGNRFLTLKAIAFNRWYLFAASFLCQFCCGSLYSWSIYNVPFDTYIYNDAKAGKAVYTFYVACGVLGSTAAVLGPWLERNGPRRGLFLGVSMFLSGYVIAAISLWSKSIIGVYIGYGLVTGFGLGINYISPVSALQKWFPDMRGTAAGFAVGGFGAGSIVWGKVYLPAAKAFGLPASLLFLGVLMSVLMFCCAVVMRTPPPGFTAGGMDIHGVQESSKLYDDSKLAESPKHDDGHVAQYTELSEAHGREVHATFHDLHQDNYKNVKSLKLIDCLLSADFFFMYFMLAGNIVFGLVALSRLSSMVTEIFKQTPDEAATVVAINGAFNCCGRLCVPMVSDVLARAFKLNPPFARKIIFFCTLTIQMTILLTMPSIMRDLDYGSFRAEIWVLTLCYGGGFGTIPAFLTDMFGAYNIGALHGFILTAWSIAGVGGGLAFTFYYNDLVKVQGVSIPEAYIQNIHWIVVTVVVGYVALFGVRTNPVDRFAPGYHSCASSTKPLSKQKVAQWACRHNQRSIQTIEWI</sequence>
<dbReference type="Pfam" id="PF07690">
    <property type="entry name" value="MFS_1"/>
    <property type="match status" value="1"/>
</dbReference>
<dbReference type="InParanoid" id="T0SFB2"/>
<reference evidence="2 3" key="1">
    <citation type="submission" date="2012-04" db="EMBL/GenBank/DDBJ databases">
        <title>The Genome Sequence of Saprolegnia declina VS20.</title>
        <authorList>
            <consortium name="The Broad Institute Genome Sequencing Platform"/>
            <person name="Russ C."/>
            <person name="Nusbaum C."/>
            <person name="Tyler B."/>
            <person name="van West P."/>
            <person name="Dieguez-Uribeondo J."/>
            <person name="de Bruijn I."/>
            <person name="Tripathy S."/>
            <person name="Jiang R."/>
            <person name="Young S.K."/>
            <person name="Zeng Q."/>
            <person name="Gargeya S."/>
            <person name="Fitzgerald M."/>
            <person name="Haas B."/>
            <person name="Abouelleil A."/>
            <person name="Alvarado L."/>
            <person name="Arachchi H.M."/>
            <person name="Berlin A."/>
            <person name="Chapman S.B."/>
            <person name="Goldberg J."/>
            <person name="Griggs A."/>
            <person name="Gujja S."/>
            <person name="Hansen M."/>
            <person name="Howarth C."/>
            <person name="Imamovic A."/>
            <person name="Larimer J."/>
            <person name="McCowen C."/>
            <person name="Montmayeur A."/>
            <person name="Murphy C."/>
            <person name="Neiman D."/>
            <person name="Pearson M."/>
            <person name="Priest M."/>
            <person name="Roberts A."/>
            <person name="Saif S."/>
            <person name="Shea T."/>
            <person name="Sisk P."/>
            <person name="Sykes S."/>
            <person name="Wortman J."/>
            <person name="Nusbaum C."/>
            <person name="Birren B."/>
        </authorList>
    </citation>
    <scope>NUCLEOTIDE SEQUENCE [LARGE SCALE GENOMIC DNA]</scope>
    <source>
        <strain evidence="2 3">VS20</strain>
    </source>
</reference>
<dbReference type="GO" id="GO:0022857">
    <property type="term" value="F:transmembrane transporter activity"/>
    <property type="evidence" value="ECO:0007669"/>
    <property type="project" value="InterPro"/>
</dbReference>
<dbReference type="eggNOG" id="ENOG502QWCG">
    <property type="taxonomic scope" value="Eukaryota"/>
</dbReference>
<keyword evidence="3" id="KW-1185">Reference proteome</keyword>
<dbReference type="RefSeq" id="XP_008605341.1">
    <property type="nucleotide sequence ID" value="XM_008607119.1"/>
</dbReference>
<feature type="transmembrane region" description="Helical" evidence="1">
    <location>
        <begin position="122"/>
        <end position="142"/>
    </location>
</feature>
<gene>
    <name evidence="2" type="ORF">SDRG_01585</name>
</gene>
<feature type="transmembrane region" description="Helical" evidence="1">
    <location>
        <begin position="182"/>
        <end position="202"/>
    </location>
</feature>
<evidence type="ECO:0008006" key="4">
    <source>
        <dbReference type="Google" id="ProtNLM"/>
    </source>
</evidence>
<name>T0SFB2_SAPDV</name>
<organism evidence="2 3">
    <name type="scientific">Saprolegnia diclina (strain VS20)</name>
    <dbReference type="NCBI Taxonomy" id="1156394"/>
    <lineage>
        <taxon>Eukaryota</taxon>
        <taxon>Sar</taxon>
        <taxon>Stramenopiles</taxon>
        <taxon>Oomycota</taxon>
        <taxon>Saprolegniomycetes</taxon>
        <taxon>Saprolegniales</taxon>
        <taxon>Saprolegniaceae</taxon>
        <taxon>Saprolegnia</taxon>
    </lineage>
</organism>
<dbReference type="PANTHER" id="PTHR11360:SF317">
    <property type="entry name" value="MAJOR FACILITATOR SUPERFAMILY (MFS) PROFILE DOMAIN-CONTAINING PROTEIN-RELATED"/>
    <property type="match status" value="1"/>
</dbReference>
<feature type="transmembrane region" description="Helical" evidence="1">
    <location>
        <begin position="351"/>
        <end position="369"/>
    </location>
</feature>
<dbReference type="VEuPathDB" id="FungiDB:SDRG_01585"/>
<feature type="transmembrane region" description="Helical" evidence="1">
    <location>
        <begin position="309"/>
        <end position="331"/>
    </location>
</feature>
<dbReference type="Proteomes" id="UP000030762">
    <property type="component" value="Unassembled WGS sequence"/>
</dbReference>
<dbReference type="InterPro" id="IPR011701">
    <property type="entry name" value="MFS"/>
</dbReference>
<feature type="transmembrane region" description="Helical" evidence="1">
    <location>
        <begin position="452"/>
        <end position="474"/>
    </location>
</feature>
<feature type="transmembrane region" description="Helical" evidence="1">
    <location>
        <begin position="91"/>
        <end position="110"/>
    </location>
</feature>
<protein>
    <recommendedName>
        <fullName evidence="4">Major facilitator superfamily (MFS) profile domain-containing protein</fullName>
    </recommendedName>
</protein>
<dbReference type="STRING" id="1156394.T0SFB2"/>
<proteinExistence type="predicted"/>
<accession>T0SFB2</accession>
<feature type="transmembrane region" description="Helical" evidence="1">
    <location>
        <begin position="390"/>
        <end position="410"/>
    </location>
</feature>